<dbReference type="RefSeq" id="WP_144653312.1">
    <property type="nucleotide sequence ID" value="NZ_VNFK01000031.1"/>
</dbReference>
<sequence>MDFDFTALETGTYVVIGTLVFAAILVAFIAAAAMATIILIGAMGMVWYTAKGVLGGLVHGINFAWDRLVHHAGQVEIPAEFQPQVSPSTGSYSRVALRDS</sequence>
<dbReference type="EMBL" id="VNFK01000031">
    <property type="protein sequence ID" value="TVU57964.1"/>
    <property type="molecule type" value="Genomic_DNA"/>
</dbReference>
<gene>
    <name evidence="2" type="ORF">FQP90_22555</name>
</gene>
<proteinExistence type="predicted"/>
<organism evidence="2 3">
    <name type="scientific">Paenarthrobacter nitroguajacolicus</name>
    <name type="common">Arthrobacter nitroguajacolicus</name>
    <dbReference type="NCBI Taxonomy" id="211146"/>
    <lineage>
        <taxon>Bacteria</taxon>
        <taxon>Bacillati</taxon>
        <taxon>Actinomycetota</taxon>
        <taxon>Actinomycetes</taxon>
        <taxon>Micrococcales</taxon>
        <taxon>Micrococcaceae</taxon>
        <taxon>Paenarthrobacter</taxon>
    </lineage>
</organism>
<keyword evidence="1" id="KW-0812">Transmembrane</keyword>
<evidence type="ECO:0000313" key="3">
    <source>
        <dbReference type="Proteomes" id="UP000316500"/>
    </source>
</evidence>
<feature type="transmembrane region" description="Helical" evidence="1">
    <location>
        <begin position="12"/>
        <end position="41"/>
    </location>
</feature>
<evidence type="ECO:0000313" key="2">
    <source>
        <dbReference type="EMBL" id="TVU57964.1"/>
    </source>
</evidence>
<reference evidence="2 3" key="1">
    <citation type="submission" date="2019-07" db="EMBL/GenBank/DDBJ databases">
        <title>Diversity of Bacteria from Kongsfjorden, Arctic.</title>
        <authorList>
            <person name="Yu Y."/>
        </authorList>
    </citation>
    <scope>NUCLEOTIDE SEQUENCE [LARGE SCALE GENOMIC DNA]</scope>
    <source>
        <strain evidence="2 3">SM1928</strain>
    </source>
</reference>
<keyword evidence="1" id="KW-1133">Transmembrane helix</keyword>
<protein>
    <submittedName>
        <fullName evidence="2">Uncharacterized protein</fullName>
    </submittedName>
</protein>
<accession>A0A558GM39</accession>
<dbReference type="AlphaFoldDB" id="A0A558GM39"/>
<dbReference type="Proteomes" id="UP000316500">
    <property type="component" value="Unassembled WGS sequence"/>
</dbReference>
<name>A0A558GM39_PAENT</name>
<comment type="caution">
    <text evidence="2">The sequence shown here is derived from an EMBL/GenBank/DDBJ whole genome shotgun (WGS) entry which is preliminary data.</text>
</comment>
<dbReference type="OrthoDB" id="4950679at2"/>
<evidence type="ECO:0000256" key="1">
    <source>
        <dbReference type="SAM" id="Phobius"/>
    </source>
</evidence>
<keyword evidence="1" id="KW-0472">Membrane</keyword>